<evidence type="ECO:0000259" key="7">
    <source>
        <dbReference type="PROSITE" id="PS50815"/>
    </source>
</evidence>
<evidence type="ECO:0000256" key="1">
    <source>
        <dbReference type="ARBA" id="ARBA00004123"/>
    </source>
</evidence>
<organism evidence="8 9">
    <name type="scientific">Exidia glandulosa HHB12029</name>
    <dbReference type="NCBI Taxonomy" id="1314781"/>
    <lineage>
        <taxon>Eukaryota</taxon>
        <taxon>Fungi</taxon>
        <taxon>Dikarya</taxon>
        <taxon>Basidiomycota</taxon>
        <taxon>Agaricomycotina</taxon>
        <taxon>Agaricomycetes</taxon>
        <taxon>Auriculariales</taxon>
        <taxon>Exidiaceae</taxon>
        <taxon>Exidia</taxon>
    </lineage>
</organism>
<dbReference type="Pfam" id="PF02301">
    <property type="entry name" value="HORMA"/>
    <property type="match status" value="1"/>
</dbReference>
<dbReference type="PROSITE" id="PS50815">
    <property type="entry name" value="HORMA"/>
    <property type="match status" value="1"/>
</dbReference>
<dbReference type="STRING" id="1314781.A0A165KDQ2"/>
<dbReference type="GO" id="GO:0005634">
    <property type="term" value="C:nucleus"/>
    <property type="evidence" value="ECO:0007669"/>
    <property type="project" value="UniProtKB-SubCell"/>
</dbReference>
<dbReference type="InterPro" id="IPR036570">
    <property type="entry name" value="HORMA_dom_sf"/>
</dbReference>
<keyword evidence="3" id="KW-0158">Chromosome</keyword>
<reference evidence="8 9" key="1">
    <citation type="journal article" date="2016" name="Mol. Biol. Evol.">
        <title>Comparative Genomics of Early-Diverging Mushroom-Forming Fungi Provides Insights into the Origins of Lignocellulose Decay Capabilities.</title>
        <authorList>
            <person name="Nagy L.G."/>
            <person name="Riley R."/>
            <person name="Tritt A."/>
            <person name="Adam C."/>
            <person name="Daum C."/>
            <person name="Floudas D."/>
            <person name="Sun H."/>
            <person name="Yadav J.S."/>
            <person name="Pangilinan J."/>
            <person name="Larsson K.H."/>
            <person name="Matsuura K."/>
            <person name="Barry K."/>
            <person name="Labutti K."/>
            <person name="Kuo R."/>
            <person name="Ohm R.A."/>
            <person name="Bhattacharya S.S."/>
            <person name="Shirouzu T."/>
            <person name="Yoshinaga Y."/>
            <person name="Martin F.M."/>
            <person name="Grigoriev I.V."/>
            <person name="Hibbett D.S."/>
        </authorList>
    </citation>
    <scope>NUCLEOTIDE SEQUENCE [LARGE SCALE GENOMIC DNA]</scope>
    <source>
        <strain evidence="8 9">HHB12029</strain>
    </source>
</reference>
<dbReference type="AlphaFoldDB" id="A0A165KDQ2"/>
<evidence type="ECO:0000256" key="3">
    <source>
        <dbReference type="ARBA" id="ARBA00022454"/>
    </source>
</evidence>
<evidence type="ECO:0000256" key="2">
    <source>
        <dbReference type="ARBA" id="ARBA00004286"/>
    </source>
</evidence>
<gene>
    <name evidence="8" type="ORF">EXIGLDRAFT_833814</name>
</gene>
<evidence type="ECO:0000256" key="5">
    <source>
        <dbReference type="ARBA" id="ARBA00023254"/>
    </source>
</evidence>
<name>A0A165KDQ2_EXIGL</name>
<dbReference type="EMBL" id="KV425946">
    <property type="protein sequence ID" value="KZV96180.1"/>
    <property type="molecule type" value="Genomic_DNA"/>
</dbReference>
<feature type="region of interest" description="Disordered" evidence="6">
    <location>
        <begin position="626"/>
        <end position="673"/>
    </location>
</feature>
<dbReference type="InParanoid" id="A0A165KDQ2"/>
<proteinExistence type="predicted"/>
<dbReference type="InterPro" id="IPR011011">
    <property type="entry name" value="Znf_FYVE_PHD"/>
</dbReference>
<dbReference type="Proteomes" id="UP000077266">
    <property type="component" value="Unassembled WGS sequence"/>
</dbReference>
<keyword evidence="9" id="KW-1185">Reference proteome</keyword>
<dbReference type="GO" id="GO:0051598">
    <property type="term" value="P:meiotic recombination checkpoint signaling"/>
    <property type="evidence" value="ECO:0007669"/>
    <property type="project" value="TreeGrafter"/>
</dbReference>
<keyword evidence="5" id="KW-0469">Meiosis</keyword>
<dbReference type="PANTHER" id="PTHR48225">
    <property type="entry name" value="HORMA DOMAIN-CONTAINING PROTEIN 1"/>
    <property type="match status" value="1"/>
</dbReference>
<keyword evidence="8" id="KW-0238">DNA-binding</keyword>
<dbReference type="SUPFAM" id="SSF57903">
    <property type="entry name" value="FYVE/PHD zinc finger"/>
    <property type="match status" value="1"/>
</dbReference>
<evidence type="ECO:0000256" key="6">
    <source>
        <dbReference type="SAM" id="MobiDB-lite"/>
    </source>
</evidence>
<evidence type="ECO:0000256" key="4">
    <source>
        <dbReference type="ARBA" id="ARBA00023242"/>
    </source>
</evidence>
<dbReference type="InterPro" id="IPR003511">
    <property type="entry name" value="HORMA_dom"/>
</dbReference>
<evidence type="ECO:0000313" key="8">
    <source>
        <dbReference type="EMBL" id="KZV96180.1"/>
    </source>
</evidence>
<sequence length="690" mass="77076">MQAQAVRHQTQTPCSAATSTRFIRSVVYSSIASILFSRGLLPEDCFTHTKMSGEGGNESQSRSFPLRGLRTSYSSEVDRIHEAMTGAFEALERRYLRKLVFAIYLDESDPTNIIESYTFDISYDRNEGSGERNPILSISDQLQKVNLGKVVSDPTVKTMSDLKRAVKNLVNHLVLTMDMGHLLPHSCYVGFQLYYTDDTPDEYEPPSFSAGDAEANKYRLKTHNEAERPDTHSLRPFRTGYHSIGIHTASIAAFIPDRLQVTAPTDEDRILQQERDINLQDAQTRTTDWDLDAIIKEEATVLETSGSATPAVSERRASEMDVDVEYGGKHTPRQRIGSLLRGSRMAVDDTFTATQVVATQPLEFEETQVVEDTPAAPGRRATRNNPDTIDTMALTDLLLERSAPGSFDLNTQDLIGSPKRRPSQDFEHVGCYCSLTETEDGVIPCDGPCGGYFHVWCFRFHTNDPRLDGEIKCFNCRIAEDPNGVLITRPDVLANARLEFTDLVLFRRALQVVKLYRPGNWTAFKKCMQSVGNTAKPAWARLEREGFIALEDTEVDNTGNAQKAATKKQKKHSTKKKHAPTTKISGAEFERYFSVTVDLKLLDLEILPPIQHSNMDEVTLSGLLSRPLSGNDANPEESQTQDESQFAIPNPPSTLTPTRRKRQHASSASSFANKRVKMSHINTGIGLYNL</sequence>
<accession>A0A165KDQ2</accession>
<comment type="subcellular location">
    <subcellularLocation>
        <location evidence="2">Chromosome</location>
    </subcellularLocation>
    <subcellularLocation>
        <location evidence="1">Nucleus</location>
    </subcellularLocation>
</comment>
<dbReference type="GO" id="GO:0005694">
    <property type="term" value="C:chromosome"/>
    <property type="evidence" value="ECO:0007669"/>
    <property type="project" value="UniProtKB-SubCell"/>
</dbReference>
<dbReference type="GO" id="GO:0007130">
    <property type="term" value="P:synaptonemal complex assembly"/>
    <property type="evidence" value="ECO:0007669"/>
    <property type="project" value="TreeGrafter"/>
</dbReference>
<dbReference type="SUPFAM" id="SSF56019">
    <property type="entry name" value="The spindle assembly checkpoint protein mad2"/>
    <property type="match status" value="1"/>
</dbReference>
<evidence type="ECO:0000313" key="9">
    <source>
        <dbReference type="Proteomes" id="UP000077266"/>
    </source>
</evidence>
<dbReference type="Gene3D" id="3.30.900.10">
    <property type="entry name" value="HORMA domain"/>
    <property type="match status" value="1"/>
</dbReference>
<feature type="domain" description="HORMA" evidence="7">
    <location>
        <begin position="17"/>
        <end position="248"/>
    </location>
</feature>
<dbReference type="PANTHER" id="PTHR48225:SF7">
    <property type="entry name" value="MEIOSIS-SPECIFIC PROTEIN HOP1"/>
    <property type="match status" value="1"/>
</dbReference>
<dbReference type="InterPro" id="IPR051294">
    <property type="entry name" value="HORMA_MeioticProgression"/>
</dbReference>
<protein>
    <submittedName>
        <fullName evidence="8">DNA-binding protein</fullName>
    </submittedName>
</protein>
<dbReference type="GO" id="GO:0003677">
    <property type="term" value="F:DNA binding"/>
    <property type="evidence" value="ECO:0007669"/>
    <property type="project" value="UniProtKB-KW"/>
</dbReference>
<dbReference type="OrthoDB" id="1928087at2759"/>
<keyword evidence="4" id="KW-0539">Nucleus</keyword>